<dbReference type="Proteomes" id="UP000282323">
    <property type="component" value="Unassembled WGS sequence"/>
</dbReference>
<accession>A0A3N6MF95</accession>
<keyword evidence="3" id="KW-1185">Reference proteome</keyword>
<protein>
    <submittedName>
        <fullName evidence="2">Chemotaxis protein CheW</fullName>
    </submittedName>
</protein>
<dbReference type="EMBL" id="REGA01000015">
    <property type="protein sequence ID" value="RQG92566.1"/>
    <property type="molecule type" value="Genomic_DNA"/>
</dbReference>
<dbReference type="GO" id="GO:0007165">
    <property type="term" value="P:signal transduction"/>
    <property type="evidence" value="ECO:0007669"/>
    <property type="project" value="InterPro"/>
</dbReference>
<dbReference type="Gene3D" id="2.30.30.40">
    <property type="entry name" value="SH3 Domains"/>
    <property type="match status" value="1"/>
</dbReference>
<proteinExistence type="predicted"/>
<gene>
    <name evidence="2" type="ORF">EA473_15990</name>
</gene>
<dbReference type="Pfam" id="PF01584">
    <property type="entry name" value="CheW"/>
    <property type="match status" value="1"/>
</dbReference>
<evidence type="ECO:0000259" key="1">
    <source>
        <dbReference type="PROSITE" id="PS50851"/>
    </source>
</evidence>
<dbReference type="AlphaFoldDB" id="A0A3N6MF95"/>
<dbReference type="RefSeq" id="WP_124196603.1">
    <property type="nucleotide sequence ID" value="NZ_REGA01000015.1"/>
</dbReference>
<feature type="domain" description="CheW-like" evidence="1">
    <location>
        <begin position="16"/>
        <end position="157"/>
    </location>
</feature>
<organism evidence="2 3">
    <name type="scientific">Natrarchaeobius chitinivorans</name>
    <dbReference type="NCBI Taxonomy" id="1679083"/>
    <lineage>
        <taxon>Archaea</taxon>
        <taxon>Methanobacteriati</taxon>
        <taxon>Methanobacteriota</taxon>
        <taxon>Stenosarchaea group</taxon>
        <taxon>Halobacteria</taxon>
        <taxon>Halobacteriales</taxon>
        <taxon>Natrialbaceae</taxon>
        <taxon>Natrarchaeobius</taxon>
    </lineage>
</organism>
<dbReference type="GO" id="GO:0006935">
    <property type="term" value="P:chemotaxis"/>
    <property type="evidence" value="ECO:0007669"/>
    <property type="project" value="InterPro"/>
</dbReference>
<dbReference type="SMART" id="SM00260">
    <property type="entry name" value="CheW"/>
    <property type="match status" value="1"/>
</dbReference>
<dbReference type="InterPro" id="IPR036061">
    <property type="entry name" value="CheW-like_dom_sf"/>
</dbReference>
<comment type="caution">
    <text evidence="2">The sequence shown here is derived from an EMBL/GenBank/DDBJ whole genome shotgun (WGS) entry which is preliminary data.</text>
</comment>
<evidence type="ECO:0000313" key="3">
    <source>
        <dbReference type="Proteomes" id="UP000282323"/>
    </source>
</evidence>
<reference evidence="2 3" key="1">
    <citation type="submission" date="2018-10" db="EMBL/GenBank/DDBJ databases">
        <title>Natrarchaeobius chitinivorans gen. nov., sp. nov., and Natrarchaeobius haloalkaliphilus sp. nov., alkaliphilic, chitin-utilizing haloarchaea from hypersaline alkaline lakes.</title>
        <authorList>
            <person name="Sorokin D.Y."/>
            <person name="Elcheninov A.G."/>
            <person name="Kostrikina N.A."/>
            <person name="Bale N.J."/>
            <person name="Sinninghe Damste J.S."/>
            <person name="Khijniak T.V."/>
            <person name="Kublanov I.V."/>
            <person name="Toshchakov S.V."/>
        </authorList>
    </citation>
    <scope>NUCLEOTIDE SEQUENCE [LARGE SCALE GENOMIC DNA]</scope>
    <source>
        <strain evidence="2 3">AArcht4T</strain>
    </source>
</reference>
<evidence type="ECO:0000313" key="2">
    <source>
        <dbReference type="EMBL" id="RQG92566.1"/>
    </source>
</evidence>
<dbReference type="Gene3D" id="2.40.50.180">
    <property type="entry name" value="CheA-289, Domain 4"/>
    <property type="match status" value="1"/>
</dbReference>
<dbReference type="PROSITE" id="PS50851">
    <property type="entry name" value="CHEW"/>
    <property type="match status" value="1"/>
</dbReference>
<name>A0A3N6MF95_NATCH</name>
<dbReference type="InterPro" id="IPR002545">
    <property type="entry name" value="CheW-lke_dom"/>
</dbReference>
<dbReference type="OrthoDB" id="115049at2157"/>
<sequence length="157" mass="17292">MTAPSSRDGSDADADRATVLTFSLAETRYCVRVDAVASALGVGDTSSIDAADDPWNAGATTVDDERIRVVDLRRVFEPTARLPDRSETPQLLVLTESDERGRRYGWLVDDVDTTRTIRTADIAPARTSARFVEGKLEVDGDDVTWLDESEMHNYSSH</sequence>
<dbReference type="SUPFAM" id="SSF50341">
    <property type="entry name" value="CheW-like"/>
    <property type="match status" value="1"/>
</dbReference>